<organism evidence="1 2">
    <name type="scientific">Caenorhabditis japonica</name>
    <dbReference type="NCBI Taxonomy" id="281687"/>
    <lineage>
        <taxon>Eukaryota</taxon>
        <taxon>Metazoa</taxon>
        <taxon>Ecdysozoa</taxon>
        <taxon>Nematoda</taxon>
        <taxon>Chromadorea</taxon>
        <taxon>Rhabditida</taxon>
        <taxon>Rhabditina</taxon>
        <taxon>Rhabditomorpha</taxon>
        <taxon>Rhabditoidea</taxon>
        <taxon>Rhabditidae</taxon>
        <taxon>Peloderinae</taxon>
        <taxon>Caenorhabditis</taxon>
    </lineage>
</organism>
<dbReference type="Proteomes" id="UP000005237">
    <property type="component" value="Unassembled WGS sequence"/>
</dbReference>
<accession>A0A8R1ELV8</accession>
<dbReference type="EnsemblMetazoa" id="CJA36734.1">
    <property type="protein sequence ID" value="CJA36734.1"/>
    <property type="gene ID" value="WBGene00212581"/>
</dbReference>
<evidence type="ECO:0000313" key="1">
    <source>
        <dbReference type="EnsemblMetazoa" id="CJA36734.1"/>
    </source>
</evidence>
<dbReference type="AlphaFoldDB" id="A0A8R1ELV8"/>
<reference evidence="1" key="2">
    <citation type="submission" date="2022-06" db="UniProtKB">
        <authorList>
            <consortium name="EnsemblMetazoa"/>
        </authorList>
    </citation>
    <scope>IDENTIFICATION</scope>
    <source>
        <strain evidence="1">DF5081</strain>
    </source>
</reference>
<reference evidence="2" key="1">
    <citation type="submission" date="2010-08" db="EMBL/GenBank/DDBJ databases">
        <authorList>
            <consortium name="Caenorhabditis japonica Sequencing Consortium"/>
            <person name="Wilson R.K."/>
        </authorList>
    </citation>
    <scope>NUCLEOTIDE SEQUENCE [LARGE SCALE GENOMIC DNA]</scope>
    <source>
        <strain evidence="2">DF5081</strain>
    </source>
</reference>
<evidence type="ECO:0000313" key="2">
    <source>
        <dbReference type="Proteomes" id="UP000005237"/>
    </source>
</evidence>
<sequence length="101" mass="11431">MYNGILFFVRVFSARTASFQAVTFRAVQQRFGSTGRDDSSESLRVRVNDGTQVFTSRSSHAFFNEIFKASKFALFFVATCWVQYPHTAKSIGFKSGLETVH</sequence>
<protein>
    <submittedName>
        <fullName evidence="1">Uncharacterized protein</fullName>
    </submittedName>
</protein>
<proteinExistence type="predicted"/>
<name>A0A8R1ELV8_CAEJA</name>
<keyword evidence="2" id="KW-1185">Reference proteome</keyword>